<dbReference type="Gene3D" id="3.40.50.150">
    <property type="entry name" value="Vaccinia Virus protein VP39"/>
    <property type="match status" value="1"/>
</dbReference>
<keyword evidence="6" id="KW-1185">Reference proteome</keyword>
<evidence type="ECO:0000313" key="5">
    <source>
        <dbReference type="EMBL" id="RDW84896.1"/>
    </source>
</evidence>
<dbReference type="Pfam" id="PF00891">
    <property type="entry name" value="Methyltransf_2"/>
    <property type="match status" value="1"/>
</dbReference>
<dbReference type="InterPro" id="IPR016461">
    <property type="entry name" value="COMT-like"/>
</dbReference>
<evidence type="ECO:0000256" key="3">
    <source>
        <dbReference type="ARBA" id="ARBA00022691"/>
    </source>
</evidence>
<dbReference type="SUPFAM" id="SSF53335">
    <property type="entry name" value="S-adenosyl-L-methionine-dependent methyltransferases"/>
    <property type="match status" value="1"/>
</dbReference>
<dbReference type="EMBL" id="PDLM01000002">
    <property type="protein sequence ID" value="RDW84896.1"/>
    <property type="molecule type" value="Genomic_DNA"/>
</dbReference>
<dbReference type="PROSITE" id="PS51683">
    <property type="entry name" value="SAM_OMT_II"/>
    <property type="match status" value="1"/>
</dbReference>
<dbReference type="GO" id="GO:0008171">
    <property type="term" value="F:O-methyltransferase activity"/>
    <property type="evidence" value="ECO:0007669"/>
    <property type="project" value="InterPro"/>
</dbReference>
<dbReference type="AlphaFoldDB" id="A0A3D8SF32"/>
<gene>
    <name evidence="5" type="ORF">BP6252_02486</name>
</gene>
<accession>A0A3D8SF32</accession>
<keyword evidence="2" id="KW-0808">Transferase</keyword>
<dbReference type="PANTHER" id="PTHR43712:SF17">
    <property type="entry name" value="O-METHYLTRANSFERASE"/>
    <property type="match status" value="1"/>
</dbReference>
<dbReference type="GO" id="GO:0032259">
    <property type="term" value="P:methylation"/>
    <property type="evidence" value="ECO:0007669"/>
    <property type="project" value="UniProtKB-KW"/>
</dbReference>
<dbReference type="SUPFAM" id="SSF46785">
    <property type="entry name" value="Winged helix' DNA-binding domain"/>
    <property type="match status" value="1"/>
</dbReference>
<sequence length="458" mass="50892">MGLILRHAKWGPGAGELVSSHAGHACRCQDGSTPPYPSNNGNYQGKGKGDTAALQYILTWCSLWDFLLRIDQLITDLGEISGSSFANESERVRTRDALFEALRRVQSPWDIVWDQNWVNGATNASIKTLIDAGVFKKWAESGGGPKTCTELAELTGADELLLKRLMRQISGQHLVIETAEDTYAPTPWATALVADPALSAVYGEFYGQLNNPMFRSLPYFLKERGFRNPTDVNDCNWQYWKGTSNNLFQDLAINPAMANDFHAAMQCHSKYNLTPWPEVYPTDTVVSAAKPDRALVVDIGGSKGHDLEKFRLCHPEIPDGSLILQDLPEVVQDVQLDRAISAQGYDFFAPQPVKGARIYFMHNVLHDWPDDSAVKILENVAGAMEKGYSKLLIHESLISSVKPLARVTTSDLTMMACLAAKERTESEWNQVIKDSGLRIIKIWRPPQSVESVIEVELA</sequence>
<evidence type="ECO:0000256" key="1">
    <source>
        <dbReference type="ARBA" id="ARBA00022603"/>
    </source>
</evidence>
<organism evidence="5 6">
    <name type="scientific">Coleophoma cylindrospora</name>
    <dbReference type="NCBI Taxonomy" id="1849047"/>
    <lineage>
        <taxon>Eukaryota</taxon>
        <taxon>Fungi</taxon>
        <taxon>Dikarya</taxon>
        <taxon>Ascomycota</taxon>
        <taxon>Pezizomycotina</taxon>
        <taxon>Leotiomycetes</taxon>
        <taxon>Helotiales</taxon>
        <taxon>Dermateaceae</taxon>
        <taxon>Coleophoma</taxon>
    </lineage>
</organism>
<proteinExistence type="predicted"/>
<name>A0A3D8SF32_9HELO</name>
<dbReference type="InterPro" id="IPR001077">
    <property type="entry name" value="COMT_C"/>
</dbReference>
<dbReference type="InterPro" id="IPR036390">
    <property type="entry name" value="WH_DNA-bd_sf"/>
</dbReference>
<evidence type="ECO:0000256" key="2">
    <source>
        <dbReference type="ARBA" id="ARBA00022679"/>
    </source>
</evidence>
<protein>
    <recommendedName>
        <fullName evidence="4">O-methyltransferase C-terminal domain-containing protein</fullName>
    </recommendedName>
</protein>
<reference evidence="5 6" key="1">
    <citation type="journal article" date="2018" name="IMA Fungus">
        <title>IMA Genome-F 9: Draft genome sequence of Annulohypoxylon stygium, Aspergillus mulundensis, Berkeleyomyces basicola (syn. Thielaviopsis basicola), Ceratocystis smalleyi, two Cercospora beticola strains, Coleophoma cylindrospora, Fusarium fracticaudum, Phialophora cf. hyalina, and Morchella septimelata.</title>
        <authorList>
            <person name="Wingfield B.D."/>
            <person name="Bills G.F."/>
            <person name="Dong Y."/>
            <person name="Huang W."/>
            <person name="Nel W.J."/>
            <person name="Swalarsk-Parry B.S."/>
            <person name="Vaghefi N."/>
            <person name="Wilken P.M."/>
            <person name="An Z."/>
            <person name="de Beer Z.W."/>
            <person name="De Vos L."/>
            <person name="Chen L."/>
            <person name="Duong T.A."/>
            <person name="Gao Y."/>
            <person name="Hammerbacher A."/>
            <person name="Kikkert J.R."/>
            <person name="Li Y."/>
            <person name="Li H."/>
            <person name="Li K."/>
            <person name="Li Q."/>
            <person name="Liu X."/>
            <person name="Ma X."/>
            <person name="Naidoo K."/>
            <person name="Pethybridge S.J."/>
            <person name="Sun J."/>
            <person name="Steenkamp E.T."/>
            <person name="van der Nest M.A."/>
            <person name="van Wyk S."/>
            <person name="Wingfield M.J."/>
            <person name="Xiong C."/>
            <person name="Yue Q."/>
            <person name="Zhang X."/>
        </authorList>
    </citation>
    <scope>NUCLEOTIDE SEQUENCE [LARGE SCALE GENOMIC DNA]</scope>
    <source>
        <strain evidence="5 6">BP6252</strain>
    </source>
</reference>
<evidence type="ECO:0000259" key="4">
    <source>
        <dbReference type="Pfam" id="PF00891"/>
    </source>
</evidence>
<evidence type="ECO:0000313" key="6">
    <source>
        <dbReference type="Proteomes" id="UP000256645"/>
    </source>
</evidence>
<dbReference type="InterPro" id="IPR029063">
    <property type="entry name" value="SAM-dependent_MTases_sf"/>
</dbReference>
<dbReference type="PANTHER" id="PTHR43712">
    <property type="entry name" value="PUTATIVE (AFU_ORTHOLOGUE AFUA_4G14580)-RELATED"/>
    <property type="match status" value="1"/>
</dbReference>
<dbReference type="InterPro" id="IPR036388">
    <property type="entry name" value="WH-like_DNA-bd_sf"/>
</dbReference>
<keyword evidence="1" id="KW-0489">Methyltransferase</keyword>
<feature type="domain" description="O-methyltransferase C-terminal" evidence="4">
    <location>
        <begin position="235"/>
        <end position="437"/>
    </location>
</feature>
<keyword evidence="3" id="KW-0949">S-adenosyl-L-methionine</keyword>
<dbReference type="Proteomes" id="UP000256645">
    <property type="component" value="Unassembled WGS sequence"/>
</dbReference>
<dbReference type="Gene3D" id="1.10.10.10">
    <property type="entry name" value="Winged helix-like DNA-binding domain superfamily/Winged helix DNA-binding domain"/>
    <property type="match status" value="1"/>
</dbReference>
<comment type="caution">
    <text evidence="5">The sequence shown here is derived from an EMBL/GenBank/DDBJ whole genome shotgun (WGS) entry which is preliminary data.</text>
</comment>
<dbReference type="OrthoDB" id="1535081at2759"/>